<sequence>MKYKHLAGGIEPGQNGVVASYERVHEIFACLLYSSLSTSTCPCILNASGYRYTRVSTGRPEPSTGPRRFDEDFRVGDRVERVGNAAGFSRKVEVEPLGGKVHGILGQSRPVDVFSAALRKFGHYCPEILIYTAVEKLVSASLRKLSNTRIGDNLEVLSRRPVPSSILEQRTPTAMVVVMVLRVPGSVRVASDREPADNGRPPLERETEAPSLFRLLSAALFAVIDPRPAEASDGRTVARDQPRARGGPRSSGFPRSSFGSRTGDGASRSRGEKNCKSGRDLIPALNLVGRSRTYNAANGCAKYRFSERLSKTRRLGGGRAVATPRRSKPLRGTGALEPSSTLTARLGQRNPRAGHETLASKRMEKKELLVLLLLLLPTKVPVLWKLRGRGPFVGRGSGFRLVKRRPIESFLENWLLVSTQLPRSQKKVFRRISTETKNAKSRYIGEGCVYTLAKNVKHQRFIRLEPSKGAEQGSTHASPDYSETQSGASGRRRRRRGGGGGRCLDRLDEKKVEEEEEVKGVVRELKDRMSEESVMRSLNTNAAGGARGLWGRLEKRDRARRKVRDEKEQK</sequence>
<feature type="compositionally biased region" description="Basic and acidic residues" evidence="1">
    <location>
        <begin position="230"/>
        <end position="243"/>
    </location>
</feature>
<keyword evidence="3" id="KW-1185">Reference proteome</keyword>
<feature type="compositionally biased region" description="Basic and acidic residues" evidence="1">
    <location>
        <begin position="267"/>
        <end position="277"/>
    </location>
</feature>
<reference evidence="2 3" key="1">
    <citation type="submission" date="2015-07" db="EMBL/GenBank/DDBJ databases">
        <title>The genome of Habropoda laboriosa.</title>
        <authorList>
            <person name="Pan H."/>
            <person name="Kapheim K."/>
        </authorList>
    </citation>
    <scope>NUCLEOTIDE SEQUENCE [LARGE SCALE GENOMIC DNA]</scope>
    <source>
        <strain evidence="2">0110345459</strain>
    </source>
</reference>
<organism evidence="2 3">
    <name type="scientific">Habropoda laboriosa</name>
    <dbReference type="NCBI Taxonomy" id="597456"/>
    <lineage>
        <taxon>Eukaryota</taxon>
        <taxon>Metazoa</taxon>
        <taxon>Ecdysozoa</taxon>
        <taxon>Arthropoda</taxon>
        <taxon>Hexapoda</taxon>
        <taxon>Insecta</taxon>
        <taxon>Pterygota</taxon>
        <taxon>Neoptera</taxon>
        <taxon>Endopterygota</taxon>
        <taxon>Hymenoptera</taxon>
        <taxon>Apocrita</taxon>
        <taxon>Aculeata</taxon>
        <taxon>Apoidea</taxon>
        <taxon>Anthophila</taxon>
        <taxon>Apidae</taxon>
        <taxon>Habropoda</taxon>
    </lineage>
</organism>
<dbReference type="Proteomes" id="UP000053825">
    <property type="component" value="Unassembled WGS sequence"/>
</dbReference>
<feature type="region of interest" description="Disordered" evidence="1">
    <location>
        <begin position="466"/>
        <end position="506"/>
    </location>
</feature>
<dbReference type="AlphaFoldDB" id="A0A0L7QY35"/>
<feature type="region of interest" description="Disordered" evidence="1">
    <location>
        <begin position="230"/>
        <end position="277"/>
    </location>
</feature>
<gene>
    <name evidence="2" type="ORF">WH47_01949</name>
</gene>
<name>A0A0L7QY35_9HYME</name>
<proteinExistence type="predicted"/>
<evidence type="ECO:0000313" key="3">
    <source>
        <dbReference type="Proteomes" id="UP000053825"/>
    </source>
</evidence>
<feature type="region of interest" description="Disordered" evidence="1">
    <location>
        <begin position="528"/>
        <end position="570"/>
    </location>
</feature>
<dbReference type="EMBL" id="KQ414699">
    <property type="protein sequence ID" value="KOC63459.1"/>
    <property type="molecule type" value="Genomic_DNA"/>
</dbReference>
<evidence type="ECO:0000256" key="1">
    <source>
        <dbReference type="SAM" id="MobiDB-lite"/>
    </source>
</evidence>
<feature type="compositionally biased region" description="Basic and acidic residues" evidence="1">
    <location>
        <begin position="552"/>
        <end position="570"/>
    </location>
</feature>
<accession>A0A0L7QY35</accession>
<feature type="region of interest" description="Disordered" evidence="1">
    <location>
        <begin position="314"/>
        <end position="337"/>
    </location>
</feature>
<feature type="compositionally biased region" description="Polar residues" evidence="1">
    <location>
        <begin position="472"/>
        <end position="488"/>
    </location>
</feature>
<protein>
    <submittedName>
        <fullName evidence="2">Uncharacterized protein</fullName>
    </submittedName>
</protein>
<feature type="compositionally biased region" description="Low complexity" evidence="1">
    <location>
        <begin position="244"/>
        <end position="263"/>
    </location>
</feature>
<evidence type="ECO:0000313" key="2">
    <source>
        <dbReference type="EMBL" id="KOC63459.1"/>
    </source>
</evidence>